<evidence type="ECO:0000259" key="1">
    <source>
        <dbReference type="Pfam" id="PF08242"/>
    </source>
</evidence>
<dbReference type="EC" id="2.1.1.64" evidence="2"/>
<dbReference type="InterPro" id="IPR013217">
    <property type="entry name" value="Methyltransf_12"/>
</dbReference>
<feature type="domain" description="Methyltransferase type 12" evidence="1">
    <location>
        <begin position="78"/>
        <end position="172"/>
    </location>
</feature>
<dbReference type="Pfam" id="PF08242">
    <property type="entry name" value="Methyltransf_12"/>
    <property type="match status" value="1"/>
</dbReference>
<dbReference type="EC" id="2.1.1.222" evidence="2"/>
<keyword evidence="2" id="KW-0489">Methyltransferase</keyword>
<name>A0ABW4L877_9MICO</name>
<gene>
    <name evidence="2" type="ORF">ACFSE6_16430</name>
</gene>
<accession>A0ABW4L877</accession>
<protein>
    <submittedName>
        <fullName evidence="2">Class I SAM-dependent methyltransferase</fullName>
        <ecNumber evidence="2">2.1.1.222</ecNumber>
        <ecNumber evidence="2">2.1.1.64</ecNumber>
    </submittedName>
</protein>
<dbReference type="SUPFAM" id="SSF53335">
    <property type="entry name" value="S-adenosyl-L-methionine-dependent methyltransferases"/>
    <property type="match status" value="1"/>
</dbReference>
<dbReference type="RefSeq" id="WP_388009716.1">
    <property type="nucleotide sequence ID" value="NZ_JBHUEE010000010.1"/>
</dbReference>
<dbReference type="Gene3D" id="3.40.50.150">
    <property type="entry name" value="Vaccinia Virus protein VP39"/>
    <property type="match status" value="1"/>
</dbReference>
<dbReference type="PANTHER" id="PTHR43464">
    <property type="entry name" value="METHYLTRANSFERASE"/>
    <property type="match status" value="1"/>
</dbReference>
<dbReference type="PANTHER" id="PTHR43464:SF82">
    <property type="entry name" value="METHYLTRANSFERASE DOMAIN-CONTAINING PROTEIN"/>
    <property type="match status" value="1"/>
</dbReference>
<dbReference type="GO" id="GO:0032259">
    <property type="term" value="P:methylation"/>
    <property type="evidence" value="ECO:0007669"/>
    <property type="project" value="UniProtKB-KW"/>
</dbReference>
<evidence type="ECO:0000313" key="2">
    <source>
        <dbReference type="EMBL" id="MFD1719432.1"/>
    </source>
</evidence>
<comment type="caution">
    <text evidence="2">The sequence shown here is derived from an EMBL/GenBank/DDBJ whole genome shotgun (WGS) entry which is preliminary data.</text>
</comment>
<proteinExistence type="predicted"/>
<dbReference type="Proteomes" id="UP001597277">
    <property type="component" value="Unassembled WGS sequence"/>
</dbReference>
<sequence>MSTEPEPMRPVRVDIDEALSANRANWDDRAAVHVASRDYGVERYLTDPGHVSDVAAEDLRLLAPHLPPSGLTGLDVVHLQCHIGTDTLSLARQGARMTGVDLSPASLAAARELAVRTGTDIHYVEAEVTTAAAVLGRMYDVVYTSTGVLPWIPDLDAWARTVARLLRPGGVFYLRDAHPFLTTVDDSRGVGADGQGDLRVAYRYFGDGWAQTYDEALTYTDGDHAGIEHTRNYEWPHPVSEIVGVLLGAGLRLVALDEHRTLPWQALPQMRPVEGGWELPGVQRDSLPVALSVVARRD</sequence>
<dbReference type="CDD" id="cd02440">
    <property type="entry name" value="AdoMet_MTases"/>
    <property type="match status" value="1"/>
</dbReference>
<evidence type="ECO:0000313" key="3">
    <source>
        <dbReference type="Proteomes" id="UP001597277"/>
    </source>
</evidence>
<dbReference type="EMBL" id="JBHUEE010000010">
    <property type="protein sequence ID" value="MFD1719432.1"/>
    <property type="molecule type" value="Genomic_DNA"/>
</dbReference>
<organism evidence="2 3">
    <name type="scientific">Georgenia deserti</name>
    <dbReference type="NCBI Taxonomy" id="2093781"/>
    <lineage>
        <taxon>Bacteria</taxon>
        <taxon>Bacillati</taxon>
        <taxon>Actinomycetota</taxon>
        <taxon>Actinomycetes</taxon>
        <taxon>Micrococcales</taxon>
        <taxon>Bogoriellaceae</taxon>
        <taxon>Georgenia</taxon>
    </lineage>
</organism>
<dbReference type="GO" id="GO:0061542">
    <property type="term" value="F:3-demethylubiquinol 3-O-methyltransferase activity"/>
    <property type="evidence" value="ECO:0007669"/>
    <property type="project" value="UniProtKB-EC"/>
</dbReference>
<dbReference type="GO" id="GO:0102208">
    <property type="term" value="F:2-polyprenyl-6-hydroxyphenol methylase activity"/>
    <property type="evidence" value="ECO:0007669"/>
    <property type="project" value="UniProtKB-EC"/>
</dbReference>
<keyword evidence="2" id="KW-0808">Transferase</keyword>
<dbReference type="InterPro" id="IPR029063">
    <property type="entry name" value="SAM-dependent_MTases_sf"/>
</dbReference>
<keyword evidence="3" id="KW-1185">Reference proteome</keyword>
<reference evidence="3" key="1">
    <citation type="journal article" date="2019" name="Int. J. Syst. Evol. Microbiol.">
        <title>The Global Catalogue of Microorganisms (GCM) 10K type strain sequencing project: providing services to taxonomists for standard genome sequencing and annotation.</title>
        <authorList>
            <consortium name="The Broad Institute Genomics Platform"/>
            <consortium name="The Broad Institute Genome Sequencing Center for Infectious Disease"/>
            <person name="Wu L."/>
            <person name="Ma J."/>
        </authorList>
    </citation>
    <scope>NUCLEOTIDE SEQUENCE [LARGE SCALE GENOMIC DNA]</scope>
    <source>
        <strain evidence="3">JCM 17130</strain>
    </source>
</reference>